<keyword evidence="3 6" id="KW-1133">Transmembrane helix</keyword>
<dbReference type="Proteomes" id="UP000267096">
    <property type="component" value="Unassembled WGS sequence"/>
</dbReference>
<dbReference type="PROSITE" id="PS51257">
    <property type="entry name" value="PROKAR_LIPOPROTEIN"/>
    <property type="match status" value="1"/>
</dbReference>
<sequence length="234" mass="25840">MPIVTKPMISDQELIIRGLQIGSFVFIACNFIASIFGALAVDRFGRRPLLLSFALCNTLSLCAYCVFDRIAFYVDEQFKYGCIASLIAYGITFGGGLGPIAFFITTELVPQQFRSAVQSMVFTTNTAVNFVFSLVTLPLYDAIDIWSLIPLFIGPSFVAWIYLLFKLPETRGREIHEIVRELVGTKHEADFDSNTKSSSPSNSIKDQSVSFGNNTESSDCTKQSQVNTSVDSTS</sequence>
<feature type="transmembrane region" description="Helical" evidence="6">
    <location>
        <begin position="116"/>
        <end position="139"/>
    </location>
</feature>
<dbReference type="Pfam" id="PF00083">
    <property type="entry name" value="Sugar_tr"/>
    <property type="match status" value="1"/>
</dbReference>
<feature type="region of interest" description="Disordered" evidence="5">
    <location>
        <begin position="190"/>
        <end position="234"/>
    </location>
</feature>
<feature type="domain" description="Major facilitator superfamily (MFS) profile" evidence="7">
    <location>
        <begin position="1"/>
        <end position="171"/>
    </location>
</feature>
<dbReference type="GO" id="GO:0015149">
    <property type="term" value="F:hexose transmembrane transporter activity"/>
    <property type="evidence" value="ECO:0007669"/>
    <property type="project" value="TreeGrafter"/>
</dbReference>
<keyword evidence="4 6" id="KW-0472">Membrane</keyword>
<comment type="subcellular location">
    <subcellularLocation>
        <location evidence="1">Membrane</location>
        <topology evidence="1">Multi-pass membrane protein</topology>
    </subcellularLocation>
</comment>
<dbReference type="InterPro" id="IPR005828">
    <property type="entry name" value="MFS_sugar_transport-like"/>
</dbReference>
<dbReference type="AlphaFoldDB" id="A0A0M3KDH3"/>
<feature type="transmembrane region" description="Helical" evidence="6">
    <location>
        <begin position="48"/>
        <end position="72"/>
    </location>
</feature>
<evidence type="ECO:0000256" key="5">
    <source>
        <dbReference type="SAM" id="MobiDB-lite"/>
    </source>
</evidence>
<feature type="compositionally biased region" description="Low complexity" evidence="5">
    <location>
        <begin position="192"/>
        <end position="208"/>
    </location>
</feature>
<feature type="transmembrane region" description="Helical" evidence="6">
    <location>
        <begin position="145"/>
        <end position="165"/>
    </location>
</feature>
<dbReference type="InterPro" id="IPR045263">
    <property type="entry name" value="GLUT"/>
</dbReference>
<gene>
    <name evidence="8" type="ORF">ASIM_LOCUS18421</name>
</gene>
<proteinExistence type="predicted"/>
<dbReference type="InterPro" id="IPR020846">
    <property type="entry name" value="MFS_dom"/>
</dbReference>
<dbReference type="GO" id="GO:0016020">
    <property type="term" value="C:membrane"/>
    <property type="evidence" value="ECO:0007669"/>
    <property type="project" value="UniProtKB-SubCell"/>
</dbReference>
<keyword evidence="9" id="KW-1185">Reference proteome</keyword>
<evidence type="ECO:0000313" key="9">
    <source>
        <dbReference type="Proteomes" id="UP000267096"/>
    </source>
</evidence>
<evidence type="ECO:0000256" key="3">
    <source>
        <dbReference type="ARBA" id="ARBA00022989"/>
    </source>
</evidence>
<reference evidence="8 9" key="2">
    <citation type="submission" date="2018-11" db="EMBL/GenBank/DDBJ databases">
        <authorList>
            <consortium name="Pathogen Informatics"/>
        </authorList>
    </citation>
    <scope>NUCLEOTIDE SEQUENCE [LARGE SCALE GENOMIC DNA]</scope>
</reference>
<evidence type="ECO:0000256" key="4">
    <source>
        <dbReference type="ARBA" id="ARBA00023136"/>
    </source>
</evidence>
<evidence type="ECO:0000259" key="7">
    <source>
        <dbReference type="PROSITE" id="PS50850"/>
    </source>
</evidence>
<evidence type="ECO:0000313" key="8">
    <source>
        <dbReference type="EMBL" id="VDK64738.1"/>
    </source>
</evidence>
<evidence type="ECO:0000313" key="10">
    <source>
        <dbReference type="WBParaSite" id="ASIM_0001902601-mRNA-1"/>
    </source>
</evidence>
<feature type="transmembrane region" description="Helical" evidence="6">
    <location>
        <begin position="78"/>
        <end position="104"/>
    </location>
</feature>
<dbReference type="PROSITE" id="PS50850">
    <property type="entry name" value="MFS"/>
    <property type="match status" value="1"/>
</dbReference>
<organism evidence="10">
    <name type="scientific">Anisakis simplex</name>
    <name type="common">Herring worm</name>
    <dbReference type="NCBI Taxonomy" id="6269"/>
    <lineage>
        <taxon>Eukaryota</taxon>
        <taxon>Metazoa</taxon>
        <taxon>Ecdysozoa</taxon>
        <taxon>Nematoda</taxon>
        <taxon>Chromadorea</taxon>
        <taxon>Rhabditida</taxon>
        <taxon>Spirurina</taxon>
        <taxon>Ascaridomorpha</taxon>
        <taxon>Ascaridoidea</taxon>
        <taxon>Anisakidae</taxon>
        <taxon>Anisakis</taxon>
        <taxon>Anisakis simplex complex</taxon>
    </lineage>
</organism>
<dbReference type="EMBL" id="UYRR01035493">
    <property type="protein sequence ID" value="VDK64738.1"/>
    <property type="molecule type" value="Genomic_DNA"/>
</dbReference>
<feature type="compositionally biased region" description="Polar residues" evidence="5">
    <location>
        <begin position="209"/>
        <end position="234"/>
    </location>
</feature>
<dbReference type="InterPro" id="IPR036259">
    <property type="entry name" value="MFS_trans_sf"/>
</dbReference>
<evidence type="ECO:0000256" key="6">
    <source>
        <dbReference type="SAM" id="Phobius"/>
    </source>
</evidence>
<evidence type="ECO:0000256" key="1">
    <source>
        <dbReference type="ARBA" id="ARBA00004141"/>
    </source>
</evidence>
<dbReference type="Gene3D" id="1.20.1250.20">
    <property type="entry name" value="MFS general substrate transporter like domains"/>
    <property type="match status" value="1"/>
</dbReference>
<dbReference type="WBParaSite" id="ASIM_0001902601-mRNA-1">
    <property type="protein sequence ID" value="ASIM_0001902601-mRNA-1"/>
    <property type="gene ID" value="ASIM_0001902601"/>
</dbReference>
<dbReference type="InterPro" id="IPR005829">
    <property type="entry name" value="Sugar_transporter_CS"/>
</dbReference>
<dbReference type="PROSITE" id="PS00216">
    <property type="entry name" value="SUGAR_TRANSPORT_1"/>
    <property type="match status" value="1"/>
</dbReference>
<dbReference type="PANTHER" id="PTHR23503">
    <property type="entry name" value="SOLUTE CARRIER FAMILY 2"/>
    <property type="match status" value="1"/>
</dbReference>
<keyword evidence="2 6" id="KW-0812">Transmembrane</keyword>
<reference evidence="10" key="1">
    <citation type="submission" date="2017-02" db="UniProtKB">
        <authorList>
            <consortium name="WormBaseParasite"/>
        </authorList>
    </citation>
    <scope>IDENTIFICATION</scope>
</reference>
<dbReference type="PANTHER" id="PTHR23503:SF108">
    <property type="entry name" value="MAJOR FACILITATOR SUPERFAMILY (MFS) PROFILE DOMAIN-CONTAINING PROTEIN"/>
    <property type="match status" value="1"/>
</dbReference>
<protein>
    <submittedName>
        <fullName evidence="10">MFS domain-containing protein</fullName>
    </submittedName>
</protein>
<name>A0A0M3KDH3_ANISI</name>
<dbReference type="SUPFAM" id="SSF103473">
    <property type="entry name" value="MFS general substrate transporter"/>
    <property type="match status" value="1"/>
</dbReference>
<dbReference type="OrthoDB" id="4540492at2759"/>
<accession>A0A0M3KDH3</accession>
<feature type="transmembrane region" description="Helical" evidence="6">
    <location>
        <begin position="20"/>
        <end position="41"/>
    </location>
</feature>
<evidence type="ECO:0000256" key="2">
    <source>
        <dbReference type="ARBA" id="ARBA00022692"/>
    </source>
</evidence>